<evidence type="ECO:0000313" key="2">
    <source>
        <dbReference type="EMBL" id="GGL08507.1"/>
    </source>
</evidence>
<reference evidence="3" key="1">
    <citation type="journal article" date="2019" name="Int. J. Syst. Evol. Microbiol.">
        <title>The Global Catalogue of Microorganisms (GCM) 10K type strain sequencing project: providing services to taxonomists for standard genome sequencing and annotation.</title>
        <authorList>
            <consortium name="The Broad Institute Genomics Platform"/>
            <consortium name="The Broad Institute Genome Sequencing Center for Infectious Disease"/>
            <person name="Wu L."/>
            <person name="Ma J."/>
        </authorList>
    </citation>
    <scope>NUCLEOTIDE SEQUENCE [LARGE SCALE GENOMIC DNA]</scope>
    <source>
        <strain evidence="3">JCM 19173</strain>
    </source>
</reference>
<organism evidence="2 3">
    <name type="scientific">Deinococcus radiotolerans</name>
    <dbReference type="NCBI Taxonomy" id="1309407"/>
    <lineage>
        <taxon>Bacteria</taxon>
        <taxon>Thermotogati</taxon>
        <taxon>Deinococcota</taxon>
        <taxon>Deinococci</taxon>
        <taxon>Deinococcales</taxon>
        <taxon>Deinococcaceae</taxon>
        <taxon>Deinococcus</taxon>
    </lineage>
</organism>
<evidence type="ECO:0000256" key="1">
    <source>
        <dbReference type="SAM" id="MobiDB-lite"/>
    </source>
</evidence>
<dbReference type="Proteomes" id="UP000604341">
    <property type="component" value="Unassembled WGS sequence"/>
</dbReference>
<feature type="region of interest" description="Disordered" evidence="1">
    <location>
        <begin position="59"/>
        <end position="82"/>
    </location>
</feature>
<gene>
    <name evidence="2" type="ORF">GCM10010844_29120</name>
</gene>
<protein>
    <submittedName>
        <fullName evidence="2">Uncharacterized protein</fullName>
    </submittedName>
</protein>
<accession>A0ABQ2FN00</accession>
<keyword evidence="3" id="KW-1185">Reference proteome</keyword>
<dbReference type="EMBL" id="BMPE01000009">
    <property type="protein sequence ID" value="GGL08507.1"/>
    <property type="molecule type" value="Genomic_DNA"/>
</dbReference>
<evidence type="ECO:0000313" key="3">
    <source>
        <dbReference type="Proteomes" id="UP000604341"/>
    </source>
</evidence>
<sequence>MIGGVSRGGSGRHGKLITEVPEVTQVPGIQPAPLLGAVHVTFARDRVTLPDVHRPIRGSVHRHDARVGRGISGQARNGVRHP</sequence>
<comment type="caution">
    <text evidence="2">The sequence shown here is derived from an EMBL/GenBank/DDBJ whole genome shotgun (WGS) entry which is preliminary data.</text>
</comment>
<proteinExistence type="predicted"/>
<name>A0ABQ2FN00_9DEIO</name>